<proteinExistence type="predicted"/>
<evidence type="ECO:0000313" key="3">
    <source>
        <dbReference type="Proteomes" id="UP000634672"/>
    </source>
</evidence>
<accession>A0ABR7HAP2</accession>
<protein>
    <recommendedName>
        <fullName evidence="1">Butirosin biosynthesis protein H N-terminal domain-containing protein</fullName>
    </recommendedName>
</protein>
<evidence type="ECO:0000313" key="2">
    <source>
        <dbReference type="EMBL" id="MBC5710257.1"/>
    </source>
</evidence>
<feature type="domain" description="Butirosin biosynthesis protein H N-terminal" evidence="1">
    <location>
        <begin position="15"/>
        <end position="152"/>
    </location>
</feature>
<dbReference type="Pfam" id="PF14399">
    <property type="entry name" value="BtrH_N"/>
    <property type="match status" value="1"/>
</dbReference>
<keyword evidence="3" id="KW-1185">Reference proteome</keyword>
<dbReference type="InterPro" id="IPR026935">
    <property type="entry name" value="BtrH_N"/>
</dbReference>
<dbReference type="EMBL" id="JACOPB010000010">
    <property type="protein sequence ID" value="MBC5710257.1"/>
    <property type="molecule type" value="Genomic_DNA"/>
</dbReference>
<dbReference type="Proteomes" id="UP000634672">
    <property type="component" value="Unassembled WGS sequence"/>
</dbReference>
<evidence type="ECO:0000259" key="1">
    <source>
        <dbReference type="Pfam" id="PF14399"/>
    </source>
</evidence>
<gene>
    <name evidence="2" type="ORF">H8S75_20105</name>
</gene>
<dbReference type="RefSeq" id="WP_187023119.1">
    <property type="nucleotide sequence ID" value="NZ_JACOPB010000010.1"/>
</dbReference>
<sequence length="372" mass="42684">MKQIIELKHHSHDYECMWNGIEDLYMNETGESLPDGFFFLLSGFGSFCYRKTDKSDLKRMVALGDGRTKHMYAFLAPIAGFTYAHHSYSTFERALKKAKEEIDAGYPVVLGALDMYYLSYYPKLYQKEHIPFHYVLMTGYDDDQRLICLYDCGRTQLLTLGYDELKNSMNCSYPGLSSENTICTVRMTEKRSKNQIASEALALQKEHFLNPPASFLGYKGLEKMIRELPDWKKQLTKEEYDKILLNMVTFFGTVPTVPNALKGIAEPDEIRYRGTFDKMAQMLVEIGTEWLEENGMVQSEEGGMVRSEESGMVRPQAGWIEAADCFHRCADYIEEISTVIIRYLSGNGDETDQFPSLFTALLEQLKKGYSLL</sequence>
<comment type="caution">
    <text evidence="2">The sequence shown here is derived from an EMBL/GenBank/DDBJ whole genome shotgun (WGS) entry which is preliminary data.</text>
</comment>
<organism evidence="2 3">
    <name type="scientific">Hungatella hominis</name>
    <dbReference type="NCBI Taxonomy" id="2763050"/>
    <lineage>
        <taxon>Bacteria</taxon>
        <taxon>Bacillati</taxon>
        <taxon>Bacillota</taxon>
        <taxon>Clostridia</taxon>
        <taxon>Lachnospirales</taxon>
        <taxon>Lachnospiraceae</taxon>
        <taxon>Hungatella</taxon>
    </lineage>
</organism>
<name>A0ABR7HAP2_9FIRM</name>
<reference evidence="2 3" key="1">
    <citation type="submission" date="2020-08" db="EMBL/GenBank/DDBJ databases">
        <title>Genome public.</title>
        <authorList>
            <person name="Liu C."/>
            <person name="Sun Q."/>
        </authorList>
    </citation>
    <scope>NUCLEOTIDE SEQUENCE [LARGE SCALE GENOMIC DNA]</scope>
    <source>
        <strain evidence="2 3">NSJ-66</strain>
    </source>
</reference>